<protein>
    <recommendedName>
        <fullName evidence="4">Lipoprotein</fullName>
    </recommendedName>
</protein>
<dbReference type="PROSITE" id="PS51257">
    <property type="entry name" value="PROKAR_LIPOPROTEIN"/>
    <property type="match status" value="1"/>
</dbReference>
<evidence type="ECO:0008006" key="4">
    <source>
        <dbReference type="Google" id="ProtNLM"/>
    </source>
</evidence>
<feature type="region of interest" description="Disordered" evidence="1">
    <location>
        <begin position="120"/>
        <end position="145"/>
    </location>
</feature>
<reference evidence="3" key="1">
    <citation type="submission" date="2017-04" db="EMBL/GenBank/DDBJ databases">
        <authorList>
            <person name="Varghese N."/>
            <person name="Submissions S."/>
        </authorList>
    </citation>
    <scope>NUCLEOTIDE SEQUENCE [LARGE SCALE GENOMIC DNA]</scope>
    <source>
        <strain evidence="3">DSM 23072</strain>
    </source>
</reference>
<feature type="compositionally biased region" description="Basic and acidic residues" evidence="1">
    <location>
        <begin position="120"/>
        <end position="136"/>
    </location>
</feature>
<sequence>MKKYLILLSPFMLAACVHPMQHTAHKHNMPTKDMKTVEEYHKQVMSGNTARQPMQHDNIALNGSDHKPQIPNANISAPSSAVWQKQLPKYERQIFSQGTSQRNTTMHKTTHKTTEILKDTPTEKQTRTVEKSETKWNSKGFSFGL</sequence>
<dbReference type="RefSeq" id="WP_084257734.1">
    <property type="nucleotide sequence ID" value="NZ_FWWV01000046.1"/>
</dbReference>
<gene>
    <name evidence="2" type="ORF">SAMN05660772_01130</name>
</gene>
<dbReference type="EMBL" id="FWWV01000046">
    <property type="protein sequence ID" value="SMB88221.1"/>
    <property type="molecule type" value="Genomic_DNA"/>
</dbReference>
<organism evidence="2 3">
    <name type="scientific">Pasteurella testudinis DSM 23072</name>
    <dbReference type="NCBI Taxonomy" id="1122938"/>
    <lineage>
        <taxon>Bacteria</taxon>
        <taxon>Pseudomonadati</taxon>
        <taxon>Pseudomonadota</taxon>
        <taxon>Gammaproteobacteria</taxon>
        <taxon>Pasteurellales</taxon>
        <taxon>Pasteurellaceae</taxon>
        <taxon>Pasteurella</taxon>
    </lineage>
</organism>
<keyword evidence="3" id="KW-1185">Reference proteome</keyword>
<evidence type="ECO:0000256" key="1">
    <source>
        <dbReference type="SAM" id="MobiDB-lite"/>
    </source>
</evidence>
<proteinExistence type="predicted"/>
<accession>A0A1W1V5B1</accession>
<dbReference type="AlphaFoldDB" id="A0A1W1V5B1"/>
<name>A0A1W1V5B1_9PAST</name>
<evidence type="ECO:0000313" key="2">
    <source>
        <dbReference type="EMBL" id="SMB88221.1"/>
    </source>
</evidence>
<dbReference type="Proteomes" id="UP000192408">
    <property type="component" value="Unassembled WGS sequence"/>
</dbReference>
<evidence type="ECO:0000313" key="3">
    <source>
        <dbReference type="Proteomes" id="UP000192408"/>
    </source>
</evidence>